<reference evidence="2 3" key="2">
    <citation type="submission" date="2020-04" db="EMBL/GenBank/DDBJ databases">
        <authorList>
            <person name="Fomenkov A."/>
            <person name="Anton B.P."/>
            <person name="Roberts R.J."/>
        </authorList>
    </citation>
    <scope>NUCLEOTIDE SEQUENCE [LARGE SCALE GENOMIC DNA]</scope>
    <source>
        <strain evidence="2 3">S2</strain>
    </source>
</reference>
<feature type="transmembrane region" description="Helical" evidence="1">
    <location>
        <begin position="21"/>
        <end position="44"/>
    </location>
</feature>
<feature type="transmembrane region" description="Helical" evidence="1">
    <location>
        <begin position="133"/>
        <end position="152"/>
    </location>
</feature>
<dbReference type="AlphaFoldDB" id="A0A6H1P6M0"/>
<accession>A0A6H1P6M0</accession>
<keyword evidence="1" id="KW-0472">Membrane</keyword>
<evidence type="ECO:0000256" key="1">
    <source>
        <dbReference type="SAM" id="Phobius"/>
    </source>
</evidence>
<protein>
    <submittedName>
        <fullName evidence="2">DUF2243 domain-containing protein</fullName>
    </submittedName>
</protein>
<organism evidence="2 3">
    <name type="scientific">Priestia megaterium</name>
    <name type="common">Bacillus megaterium</name>
    <dbReference type="NCBI Taxonomy" id="1404"/>
    <lineage>
        <taxon>Bacteria</taxon>
        <taxon>Bacillati</taxon>
        <taxon>Bacillota</taxon>
        <taxon>Bacilli</taxon>
        <taxon>Bacillales</taxon>
        <taxon>Bacillaceae</taxon>
        <taxon>Priestia</taxon>
    </lineage>
</organism>
<dbReference type="InterPro" id="IPR018719">
    <property type="entry name" value="DUF2243_membrane"/>
</dbReference>
<keyword evidence="1" id="KW-0812">Transmembrane</keyword>
<feature type="transmembrane region" description="Helical" evidence="1">
    <location>
        <begin position="90"/>
        <end position="108"/>
    </location>
</feature>
<dbReference type="EMBL" id="CP051128">
    <property type="protein sequence ID" value="QIZ09047.1"/>
    <property type="molecule type" value="Genomic_DNA"/>
</dbReference>
<proteinExistence type="predicted"/>
<evidence type="ECO:0000313" key="2">
    <source>
        <dbReference type="EMBL" id="QIZ09047.1"/>
    </source>
</evidence>
<keyword evidence="1" id="KW-1133">Transmembrane helix</keyword>
<reference evidence="2 3" key="1">
    <citation type="submission" date="2020-04" db="EMBL/GenBank/DDBJ databases">
        <title>Genome-Wide Identification of 5-Methylcytosine Sites in Bacterial Genomes By High-Throughput Sequencing of MspJI Restriction Fragments.</title>
        <authorList>
            <person name="Wu V."/>
        </authorList>
    </citation>
    <scope>NUCLEOTIDE SEQUENCE [LARGE SCALE GENOMIC DNA]</scope>
    <source>
        <strain evidence="2 3">S2</strain>
    </source>
</reference>
<feature type="transmembrane region" description="Helical" evidence="1">
    <location>
        <begin position="64"/>
        <end position="83"/>
    </location>
</feature>
<dbReference type="Proteomes" id="UP000501868">
    <property type="component" value="Chromosome"/>
</dbReference>
<gene>
    <name evidence="2" type="ORF">HFZ78_22015</name>
</gene>
<evidence type="ECO:0000313" key="3">
    <source>
        <dbReference type="Proteomes" id="UP000501868"/>
    </source>
</evidence>
<sequence length="169" mass="19409">MEQKNKITNHKNYPAYTSRNLWSGILFGIGLVAFIDETIFHQLLHWHHFYDKSTTAIGLVSDGFFHAFSWFATVGSLFMVADLRRRGGWLLPRWLGSVLLGAGGFQLYDGTIQHKLMRLHQIRYQVNILPYDMVWYTTSVLMIILGMALLVCTNKRYKPSGASKENAHT</sequence>
<dbReference type="Pfam" id="PF10002">
    <property type="entry name" value="DUF2243"/>
    <property type="match status" value="1"/>
</dbReference>
<name>A0A6H1P6M0_PRIMG</name>